<evidence type="ECO:0000313" key="3">
    <source>
        <dbReference type="Proteomes" id="UP000268844"/>
    </source>
</evidence>
<name>A0A3S4ELP8_9HYPH</name>
<dbReference type="Gene3D" id="3.40.50.720">
    <property type="entry name" value="NAD(P)-binding Rossmann-like Domain"/>
    <property type="match status" value="1"/>
</dbReference>
<dbReference type="SUPFAM" id="SSF51905">
    <property type="entry name" value="FAD/NAD(P)-binding domain"/>
    <property type="match status" value="1"/>
</dbReference>
<dbReference type="InterPro" id="IPR038732">
    <property type="entry name" value="HpyO/CreE_NAD-binding"/>
</dbReference>
<dbReference type="Proteomes" id="UP000268844">
    <property type="component" value="Unassembled WGS sequence"/>
</dbReference>
<dbReference type="AlphaFoldDB" id="A0A3S4ELP8"/>
<proteinExistence type="predicted"/>
<evidence type="ECO:0000313" key="2">
    <source>
        <dbReference type="EMBL" id="VDS04851.1"/>
    </source>
</evidence>
<dbReference type="PANTHER" id="PTHR40254:SF1">
    <property type="entry name" value="BLR0577 PROTEIN"/>
    <property type="match status" value="1"/>
</dbReference>
<dbReference type="InterPro" id="IPR052189">
    <property type="entry name" value="L-asp_N-monooxygenase_NS-form"/>
</dbReference>
<dbReference type="InterPro" id="IPR036188">
    <property type="entry name" value="FAD/NAD-bd_sf"/>
</dbReference>
<feature type="domain" description="FAD-dependent urate hydroxylase HpyO/Asp monooxygenase CreE-like FAD/NAD(P)-binding" evidence="1">
    <location>
        <begin position="9"/>
        <end position="170"/>
    </location>
</feature>
<gene>
    <name evidence="2" type="ORF">DEVEQU_01991</name>
</gene>
<keyword evidence="3" id="KW-1185">Reference proteome</keyword>
<reference evidence="2 3" key="1">
    <citation type="submission" date="2018-12" db="EMBL/GenBank/DDBJ databases">
        <authorList>
            <person name="Criscuolo A."/>
        </authorList>
    </citation>
    <scope>NUCLEOTIDE SEQUENCE [LARGE SCALE GENOMIC DNA]</scope>
    <source>
        <strain evidence="2">ACIP1116281</strain>
    </source>
</reference>
<dbReference type="Gene3D" id="3.50.50.60">
    <property type="entry name" value="FAD/NAD(P)-binding domain"/>
    <property type="match status" value="1"/>
</dbReference>
<protein>
    <recommendedName>
        <fullName evidence="1">FAD-dependent urate hydroxylase HpyO/Asp monooxygenase CreE-like FAD/NAD(P)-binding domain-containing protein</fullName>
    </recommendedName>
</protein>
<dbReference type="PANTHER" id="PTHR40254">
    <property type="entry name" value="BLR0577 PROTEIN"/>
    <property type="match status" value="1"/>
</dbReference>
<organism evidence="2 3">
    <name type="scientific">Devosia equisanguinis</name>
    <dbReference type="NCBI Taxonomy" id="2490941"/>
    <lineage>
        <taxon>Bacteria</taxon>
        <taxon>Pseudomonadati</taxon>
        <taxon>Pseudomonadota</taxon>
        <taxon>Alphaproteobacteria</taxon>
        <taxon>Hyphomicrobiales</taxon>
        <taxon>Devosiaceae</taxon>
        <taxon>Devosia</taxon>
    </lineage>
</organism>
<sequence length="529" mass="58050">MPKASRRIAIVGGGPSAVYIVRNLLQKAGRFHITVFEAGQAVGSGIPYAEDQNGPQMMANITSVEIPPVLVSLADWLRAGDGDVLRRFGLKRDDIGERDFYPRILIGAYYVDQLNRLKQAGEVAGHRVILEAGVSVHDIEPRPDGFALTVQQNGRTARQAFDAVFMATGHLTEMKKPKRVSGLYRSPYPTQALELGPDRAALVLGSSLSAIDAVIALATRYGSFRGDGDVVDYVARSDRPLRLVMASRKGILPEADFYYPIPEEPLFIFSPARLAAMTAEGRSGLLSRAMALFRQQLVADDPEFVERLGITRFTPENFARAYFNLRQARHGFSPVSANLAEAKANHGRKHVVMWRYTLMRAHEAFSGIVPFLDRDDLKRFRAHMAPVFSDAYGCVPHISIERLLALHRAGCLEIVALGDGGSIRYGKGRFALAGCGRDQDFGVLIDARGQQAETMASLGFAKLDQALERTDFFRRSGAGGEEDQFRLPLDPPLSRDIFCLSIPLMMHRYPFAQGLVACAEAAEVAAGAL</sequence>
<dbReference type="RefSeq" id="WP_164550339.1">
    <property type="nucleotide sequence ID" value="NZ_JBHTMH010000001.1"/>
</dbReference>
<accession>A0A3S4ELP8</accession>
<dbReference type="Pfam" id="PF13454">
    <property type="entry name" value="NAD_binding_9"/>
    <property type="match status" value="1"/>
</dbReference>
<dbReference type="EMBL" id="UZWD01000025">
    <property type="protein sequence ID" value="VDS04851.1"/>
    <property type="molecule type" value="Genomic_DNA"/>
</dbReference>
<evidence type="ECO:0000259" key="1">
    <source>
        <dbReference type="Pfam" id="PF13454"/>
    </source>
</evidence>